<feature type="domain" description="N-acetyltransferase" evidence="3">
    <location>
        <begin position="2"/>
        <end position="151"/>
    </location>
</feature>
<dbReference type="InterPro" id="IPR016181">
    <property type="entry name" value="Acyl_CoA_acyltransferase"/>
</dbReference>
<dbReference type="CDD" id="cd04301">
    <property type="entry name" value="NAT_SF"/>
    <property type="match status" value="1"/>
</dbReference>
<proteinExistence type="predicted"/>
<sequence>MPVFRPAAVDDPEVVELLDEYFALRADTFEGGEYRVARPDPARFRPPAGVFLLVEDDLGPVGCGGIRMLEPDRAEVKHLYLRDRARGRGWGRELLAELEARAVGLGARVVVLDTNATLEAAQGLYRSSEYLEVPAYNANPNATHWFSKDLDVTV</sequence>
<evidence type="ECO:0000313" key="5">
    <source>
        <dbReference type="Proteomes" id="UP001157034"/>
    </source>
</evidence>
<dbReference type="EMBL" id="BSVB01000001">
    <property type="protein sequence ID" value="GMA96753.1"/>
    <property type="molecule type" value="Genomic_DNA"/>
</dbReference>
<comment type="caution">
    <text evidence="4">The sequence shown here is derived from an EMBL/GenBank/DDBJ whole genome shotgun (WGS) entry which is preliminary data.</text>
</comment>
<organism evidence="4 5">
    <name type="scientific">Pseudolysinimonas kribbensis</name>
    <dbReference type="NCBI Taxonomy" id="433641"/>
    <lineage>
        <taxon>Bacteria</taxon>
        <taxon>Bacillati</taxon>
        <taxon>Actinomycetota</taxon>
        <taxon>Actinomycetes</taxon>
        <taxon>Micrococcales</taxon>
        <taxon>Microbacteriaceae</taxon>
        <taxon>Pseudolysinimonas</taxon>
    </lineage>
</organism>
<dbReference type="PROSITE" id="PS51186">
    <property type="entry name" value="GNAT"/>
    <property type="match status" value="1"/>
</dbReference>
<dbReference type="Proteomes" id="UP001157034">
    <property type="component" value="Unassembled WGS sequence"/>
</dbReference>
<dbReference type="PANTHER" id="PTHR43877">
    <property type="entry name" value="AMINOALKYLPHOSPHONATE N-ACETYLTRANSFERASE-RELATED-RELATED"/>
    <property type="match status" value="1"/>
</dbReference>
<protein>
    <recommendedName>
        <fullName evidence="3">N-acetyltransferase domain-containing protein</fullName>
    </recommendedName>
</protein>
<dbReference type="InterPro" id="IPR000182">
    <property type="entry name" value="GNAT_dom"/>
</dbReference>
<dbReference type="InterPro" id="IPR050832">
    <property type="entry name" value="Bact_Acetyltransf"/>
</dbReference>
<gene>
    <name evidence="4" type="ORF">GCM10025881_35770</name>
</gene>
<dbReference type="RefSeq" id="WP_284255269.1">
    <property type="nucleotide sequence ID" value="NZ_BAAAQO010000004.1"/>
</dbReference>
<dbReference type="Pfam" id="PF00583">
    <property type="entry name" value="Acetyltransf_1"/>
    <property type="match status" value="1"/>
</dbReference>
<evidence type="ECO:0000313" key="4">
    <source>
        <dbReference type="EMBL" id="GMA96753.1"/>
    </source>
</evidence>
<evidence type="ECO:0000259" key="3">
    <source>
        <dbReference type="PROSITE" id="PS51186"/>
    </source>
</evidence>
<keyword evidence="1" id="KW-0808">Transferase</keyword>
<keyword evidence="5" id="KW-1185">Reference proteome</keyword>
<dbReference type="Gene3D" id="3.40.630.30">
    <property type="match status" value="1"/>
</dbReference>
<accession>A0ABQ6KBI2</accession>
<name>A0ABQ6KBI2_9MICO</name>
<dbReference type="SUPFAM" id="SSF55729">
    <property type="entry name" value="Acyl-CoA N-acyltransferases (Nat)"/>
    <property type="match status" value="1"/>
</dbReference>
<evidence type="ECO:0000256" key="1">
    <source>
        <dbReference type="ARBA" id="ARBA00022679"/>
    </source>
</evidence>
<keyword evidence="2" id="KW-0012">Acyltransferase</keyword>
<dbReference type="PANTHER" id="PTHR43877:SF2">
    <property type="entry name" value="AMINOALKYLPHOSPHONATE N-ACETYLTRANSFERASE-RELATED"/>
    <property type="match status" value="1"/>
</dbReference>
<reference evidence="5" key="1">
    <citation type="journal article" date="2019" name="Int. J. Syst. Evol. Microbiol.">
        <title>The Global Catalogue of Microorganisms (GCM) 10K type strain sequencing project: providing services to taxonomists for standard genome sequencing and annotation.</title>
        <authorList>
            <consortium name="The Broad Institute Genomics Platform"/>
            <consortium name="The Broad Institute Genome Sequencing Center for Infectious Disease"/>
            <person name="Wu L."/>
            <person name="Ma J."/>
        </authorList>
    </citation>
    <scope>NUCLEOTIDE SEQUENCE [LARGE SCALE GENOMIC DNA]</scope>
    <source>
        <strain evidence="5">NBRC 108894</strain>
    </source>
</reference>
<evidence type="ECO:0000256" key="2">
    <source>
        <dbReference type="ARBA" id="ARBA00023315"/>
    </source>
</evidence>